<evidence type="ECO:0000313" key="1">
    <source>
        <dbReference type="EMBL" id="SVE11677.1"/>
    </source>
</evidence>
<protein>
    <submittedName>
        <fullName evidence="1">Uncharacterized protein</fullName>
    </submittedName>
</protein>
<feature type="non-terminal residue" evidence="1">
    <location>
        <position position="151"/>
    </location>
</feature>
<gene>
    <name evidence="1" type="ORF">METZ01_LOCUS464531</name>
</gene>
<reference evidence="1" key="1">
    <citation type="submission" date="2018-05" db="EMBL/GenBank/DDBJ databases">
        <authorList>
            <person name="Lanie J.A."/>
            <person name="Ng W.-L."/>
            <person name="Kazmierczak K.M."/>
            <person name="Andrzejewski T.M."/>
            <person name="Davidsen T.M."/>
            <person name="Wayne K.J."/>
            <person name="Tettelin H."/>
            <person name="Glass J.I."/>
            <person name="Rusch D."/>
            <person name="Podicherti R."/>
            <person name="Tsui H.-C.T."/>
            <person name="Winkler M.E."/>
        </authorList>
    </citation>
    <scope>NUCLEOTIDE SEQUENCE</scope>
</reference>
<name>A0A383AV09_9ZZZZ</name>
<proteinExistence type="predicted"/>
<organism evidence="1">
    <name type="scientific">marine metagenome</name>
    <dbReference type="NCBI Taxonomy" id="408172"/>
    <lineage>
        <taxon>unclassified sequences</taxon>
        <taxon>metagenomes</taxon>
        <taxon>ecological metagenomes</taxon>
    </lineage>
</organism>
<accession>A0A383AV09</accession>
<dbReference type="AlphaFoldDB" id="A0A383AV09"/>
<sequence>MAAETQVLVNNEKKYIAKFFSDASESDVKKIDISTLTWAKHTITLSGAASPNFKIGEVLTVGAEHYLVTGFTAGASTVEVVGWDNTNKKATAIDASSSNGDAVSGGVSGNNTRTYSSIAEHDYEVLVTKIMWTTSGLQVGIEWDGSTAEKY</sequence>
<dbReference type="EMBL" id="UINC01195216">
    <property type="protein sequence ID" value="SVE11677.1"/>
    <property type="molecule type" value="Genomic_DNA"/>
</dbReference>